<evidence type="ECO:0000313" key="3">
    <source>
        <dbReference type="Proteomes" id="UP000033048"/>
    </source>
</evidence>
<dbReference type="HOGENOM" id="CLU_1052165_0_0_2"/>
<dbReference type="GO" id="GO:0043682">
    <property type="term" value="F:P-type divalent copper transporter activity"/>
    <property type="evidence" value="ECO:0007669"/>
    <property type="project" value="TreeGrafter"/>
</dbReference>
<dbReference type="Pfam" id="PF00702">
    <property type="entry name" value="Hydrolase"/>
    <property type="match status" value="1"/>
</dbReference>
<protein>
    <submittedName>
        <fullName evidence="2">Soluble P-type ATPase-like phosphatase</fullName>
        <ecNumber evidence="2">3.6.3.-</ecNumber>
    </submittedName>
</protein>
<dbReference type="PATRIC" id="fig|1434104.5.peg.136"/>
<evidence type="ECO:0000256" key="1">
    <source>
        <dbReference type="ARBA" id="ARBA00022967"/>
    </source>
</evidence>
<keyword evidence="3" id="KW-1185">Reference proteome</keyword>
<evidence type="ECO:0000313" key="2">
    <source>
        <dbReference type="EMBL" id="AKB84183.1"/>
    </source>
</evidence>
<keyword evidence="2" id="KW-0378">Hydrolase</keyword>
<dbReference type="EC" id="3.6.3.-" evidence="2"/>
<dbReference type="GO" id="GO:0005507">
    <property type="term" value="F:copper ion binding"/>
    <property type="evidence" value="ECO:0007669"/>
    <property type="project" value="TreeGrafter"/>
</dbReference>
<dbReference type="InterPro" id="IPR036412">
    <property type="entry name" value="HAD-like_sf"/>
</dbReference>
<sequence length="272" mass="30315">MLNHKNMQKSIAVVFDSAGTLLHMYRVAKDMASGELITGVESTDLVAQRKGRALIVLHTEPAVILGVDRNMRVIDFIDGHDIDIDISCASVPFSVEEAYGIIKDSDIRIADILQVVDVVREHCPKIFYVAAGIIVDSNDHSVPYVLSTGGRMFHDTKETVDRLKEHGVTVFIASGDSRRNLKQLAECIDIPMERVYDIATTREKARIILDLKEMYDKVLMVGDGLNDILALRAADIGIVTLQQGDERPEKLERSADFVIRDIREVLDIVDSL</sequence>
<dbReference type="GO" id="GO:0016787">
    <property type="term" value="F:hydrolase activity"/>
    <property type="evidence" value="ECO:0007669"/>
    <property type="project" value="UniProtKB-KW"/>
</dbReference>
<accession>A0A0E3SQA0</accession>
<dbReference type="GO" id="GO:0016020">
    <property type="term" value="C:membrane"/>
    <property type="evidence" value="ECO:0007669"/>
    <property type="project" value="TreeGrafter"/>
</dbReference>
<organism evidence="2 3">
    <name type="scientific">Methanococcoides methylutens MM1</name>
    <dbReference type="NCBI Taxonomy" id="1434104"/>
    <lineage>
        <taxon>Archaea</taxon>
        <taxon>Methanobacteriati</taxon>
        <taxon>Methanobacteriota</taxon>
        <taxon>Stenosarchaea group</taxon>
        <taxon>Methanomicrobia</taxon>
        <taxon>Methanosarcinales</taxon>
        <taxon>Methanosarcinaceae</taxon>
        <taxon>Methanococcoides</taxon>
    </lineage>
</organism>
<keyword evidence="1" id="KW-1278">Translocase</keyword>
<dbReference type="GO" id="GO:0055070">
    <property type="term" value="P:copper ion homeostasis"/>
    <property type="evidence" value="ECO:0007669"/>
    <property type="project" value="TreeGrafter"/>
</dbReference>
<proteinExistence type="predicted"/>
<dbReference type="SUPFAM" id="SSF56784">
    <property type="entry name" value="HAD-like"/>
    <property type="match status" value="1"/>
</dbReference>
<dbReference type="Proteomes" id="UP000033048">
    <property type="component" value="Chromosome"/>
</dbReference>
<dbReference type="EMBL" id="CP009518">
    <property type="protein sequence ID" value="AKB84183.1"/>
    <property type="molecule type" value="Genomic_DNA"/>
</dbReference>
<gene>
    <name evidence="2" type="ORF">MCMEM_0130</name>
</gene>
<dbReference type="PRINTS" id="PR00119">
    <property type="entry name" value="CATATPASE"/>
</dbReference>
<dbReference type="InterPro" id="IPR023214">
    <property type="entry name" value="HAD_sf"/>
</dbReference>
<dbReference type="Gene3D" id="3.40.50.1000">
    <property type="entry name" value="HAD superfamily/HAD-like"/>
    <property type="match status" value="1"/>
</dbReference>
<dbReference type="KEGG" id="mmet:MCMEM_0130"/>
<name>A0A0E3SQA0_METMT</name>
<reference evidence="2 3" key="1">
    <citation type="submission" date="2014-07" db="EMBL/GenBank/DDBJ databases">
        <title>Methanogenic archaea and the global carbon cycle.</title>
        <authorList>
            <person name="Henriksen J.R."/>
            <person name="Luke J."/>
            <person name="Reinhart S."/>
            <person name="Benedict M.N."/>
            <person name="Youngblut N.D."/>
            <person name="Metcalf M.E."/>
            <person name="Whitaker R.J."/>
            <person name="Metcalf W.W."/>
        </authorList>
    </citation>
    <scope>NUCLEOTIDE SEQUENCE [LARGE SCALE GENOMIC DNA]</scope>
    <source>
        <strain evidence="2 3">MM1</strain>
    </source>
</reference>
<dbReference type="STRING" id="1434104.MCMEM_0130"/>
<dbReference type="AlphaFoldDB" id="A0A0E3SQA0"/>
<dbReference type="PANTHER" id="PTHR43520:SF8">
    <property type="entry name" value="P-TYPE CU(+) TRANSPORTER"/>
    <property type="match status" value="1"/>
</dbReference>
<dbReference type="PANTHER" id="PTHR43520">
    <property type="entry name" value="ATP7, ISOFORM B"/>
    <property type="match status" value="1"/>
</dbReference>